<organism evidence="2 3">
    <name type="scientific">Pedobacter steynii</name>
    <dbReference type="NCBI Taxonomy" id="430522"/>
    <lineage>
        <taxon>Bacteria</taxon>
        <taxon>Pseudomonadati</taxon>
        <taxon>Bacteroidota</taxon>
        <taxon>Sphingobacteriia</taxon>
        <taxon>Sphingobacteriales</taxon>
        <taxon>Sphingobacteriaceae</taxon>
        <taxon>Pedobacter</taxon>
    </lineage>
</organism>
<protein>
    <submittedName>
        <fullName evidence="2">Glycosyl transferase family 2</fullName>
    </submittedName>
</protein>
<dbReference type="OrthoDB" id="597270at2"/>
<keyword evidence="2" id="KW-0808">Transferase</keyword>
<dbReference type="PANTHER" id="PTHR22916">
    <property type="entry name" value="GLYCOSYLTRANSFERASE"/>
    <property type="match status" value="1"/>
</dbReference>
<name>A0A1G9RXB2_9SPHI</name>
<keyword evidence="3" id="KW-1185">Reference proteome</keyword>
<evidence type="ECO:0000259" key="1">
    <source>
        <dbReference type="Pfam" id="PF00535"/>
    </source>
</evidence>
<feature type="domain" description="Glycosyltransferase 2-like" evidence="1">
    <location>
        <begin position="9"/>
        <end position="133"/>
    </location>
</feature>
<sequence>MKRENPLISCICITSNRPLLMQRAIACFDSQDYPMKELVISYPENDLLTKGVLDQIQDLSNIKMVRIERSENEKLGVARNYAISAANGEFVCVWDDDDWHHPNRLSQQYSVIENGPFKASILMNILMYDSVDKETYYSGYRDWEGTLLCEKETMLKTRYLELERGEDTSVVYFLSSRNVLFRIIEMAHLYVYIYHGSNTWGEGHFNSYFLQSKLLEEDINQQIQEMTNLNYYTIRPTL</sequence>
<dbReference type="Pfam" id="PF00535">
    <property type="entry name" value="Glycos_transf_2"/>
    <property type="match status" value="1"/>
</dbReference>
<reference evidence="3" key="1">
    <citation type="submission" date="2016-10" db="EMBL/GenBank/DDBJ databases">
        <authorList>
            <person name="Varghese N."/>
            <person name="Submissions S."/>
        </authorList>
    </citation>
    <scope>NUCLEOTIDE SEQUENCE [LARGE SCALE GENOMIC DNA]</scope>
    <source>
        <strain evidence="3">DSM 19110</strain>
    </source>
</reference>
<proteinExistence type="predicted"/>
<dbReference type="AlphaFoldDB" id="A0A1G9RXB2"/>
<dbReference type="GO" id="GO:0016758">
    <property type="term" value="F:hexosyltransferase activity"/>
    <property type="evidence" value="ECO:0007669"/>
    <property type="project" value="UniProtKB-ARBA"/>
</dbReference>
<accession>A0A1G9RXB2</accession>
<dbReference type="SUPFAM" id="SSF53448">
    <property type="entry name" value="Nucleotide-diphospho-sugar transferases"/>
    <property type="match status" value="1"/>
</dbReference>
<dbReference type="PANTHER" id="PTHR22916:SF3">
    <property type="entry name" value="UDP-GLCNAC:BETAGAL BETA-1,3-N-ACETYLGLUCOSAMINYLTRANSFERASE-LIKE PROTEIN 1"/>
    <property type="match status" value="1"/>
</dbReference>
<dbReference type="Proteomes" id="UP000183200">
    <property type="component" value="Unassembled WGS sequence"/>
</dbReference>
<dbReference type="InterPro" id="IPR001173">
    <property type="entry name" value="Glyco_trans_2-like"/>
</dbReference>
<dbReference type="RefSeq" id="WP_074606038.1">
    <property type="nucleotide sequence ID" value="NZ_FNGY01000003.1"/>
</dbReference>
<gene>
    <name evidence="2" type="ORF">SAMN05421820_103372</name>
</gene>
<dbReference type="EMBL" id="FNGY01000003">
    <property type="protein sequence ID" value="SDM27125.1"/>
    <property type="molecule type" value="Genomic_DNA"/>
</dbReference>
<dbReference type="CDD" id="cd00761">
    <property type="entry name" value="Glyco_tranf_GTA_type"/>
    <property type="match status" value="1"/>
</dbReference>
<evidence type="ECO:0000313" key="2">
    <source>
        <dbReference type="EMBL" id="SDM27125.1"/>
    </source>
</evidence>
<dbReference type="Gene3D" id="3.90.550.10">
    <property type="entry name" value="Spore Coat Polysaccharide Biosynthesis Protein SpsA, Chain A"/>
    <property type="match status" value="1"/>
</dbReference>
<dbReference type="InterPro" id="IPR029044">
    <property type="entry name" value="Nucleotide-diphossugar_trans"/>
</dbReference>
<evidence type="ECO:0000313" key="3">
    <source>
        <dbReference type="Proteomes" id="UP000183200"/>
    </source>
</evidence>